<organism evidence="2 3">
    <name type="scientific">Nepenthes gracilis</name>
    <name type="common">Slender pitcher plant</name>
    <dbReference type="NCBI Taxonomy" id="150966"/>
    <lineage>
        <taxon>Eukaryota</taxon>
        <taxon>Viridiplantae</taxon>
        <taxon>Streptophyta</taxon>
        <taxon>Embryophyta</taxon>
        <taxon>Tracheophyta</taxon>
        <taxon>Spermatophyta</taxon>
        <taxon>Magnoliopsida</taxon>
        <taxon>eudicotyledons</taxon>
        <taxon>Gunneridae</taxon>
        <taxon>Pentapetalae</taxon>
        <taxon>Caryophyllales</taxon>
        <taxon>Nepenthaceae</taxon>
        <taxon>Nepenthes</taxon>
    </lineage>
</organism>
<dbReference type="EMBL" id="BSYO01000006">
    <property type="protein sequence ID" value="GMH06063.1"/>
    <property type="molecule type" value="Genomic_DNA"/>
</dbReference>
<evidence type="ECO:0000313" key="2">
    <source>
        <dbReference type="EMBL" id="GMH06063.1"/>
    </source>
</evidence>
<evidence type="ECO:0000256" key="1">
    <source>
        <dbReference type="SAM" id="Phobius"/>
    </source>
</evidence>
<reference evidence="2" key="1">
    <citation type="submission" date="2023-05" db="EMBL/GenBank/DDBJ databases">
        <title>Nepenthes gracilis genome sequencing.</title>
        <authorList>
            <person name="Fukushima K."/>
        </authorList>
    </citation>
    <scope>NUCLEOTIDE SEQUENCE</scope>
    <source>
        <strain evidence="2">SING2019-196</strain>
    </source>
</reference>
<evidence type="ECO:0000313" key="3">
    <source>
        <dbReference type="Proteomes" id="UP001279734"/>
    </source>
</evidence>
<dbReference type="Proteomes" id="UP001279734">
    <property type="component" value="Unassembled WGS sequence"/>
</dbReference>
<gene>
    <name evidence="2" type="ORF">Nepgr_007903</name>
</gene>
<protein>
    <submittedName>
        <fullName evidence="2">Uncharacterized protein</fullName>
    </submittedName>
</protein>
<sequence length="75" mass="8341">MGYSTIGVIWVMDPSCFGRLNSVVLLLVESCMVQIAVDLLLYSGSWSMDFPLLSWKRKAGQIAVDLLLISGSWRC</sequence>
<feature type="transmembrane region" description="Helical" evidence="1">
    <location>
        <begin position="20"/>
        <end position="42"/>
    </location>
</feature>
<keyword evidence="1" id="KW-0812">Transmembrane</keyword>
<keyword evidence="3" id="KW-1185">Reference proteome</keyword>
<keyword evidence="1" id="KW-1133">Transmembrane helix</keyword>
<accession>A0AAD3S7Q2</accession>
<dbReference type="AlphaFoldDB" id="A0AAD3S7Q2"/>
<comment type="caution">
    <text evidence="2">The sequence shown here is derived from an EMBL/GenBank/DDBJ whole genome shotgun (WGS) entry which is preliminary data.</text>
</comment>
<keyword evidence="1" id="KW-0472">Membrane</keyword>
<name>A0AAD3S7Q2_NEPGR</name>
<proteinExistence type="predicted"/>